<reference evidence="9 10" key="1">
    <citation type="journal article" date="2014" name="Genome Announc.">
        <title>Draft Genome Sequence of Moraxella bovoculi Strain 237T (ATCC BAA-1259T) Isolated from a Calf with Infectious Bovine Keratoconjunctivitis.</title>
        <authorList>
            <person name="Calcutt M.J."/>
            <person name="Foecking M.F."/>
            <person name="Martin N.T."/>
            <person name="Mhlanga-Mutangadura T."/>
            <person name="Reilly T.J."/>
        </authorList>
    </citation>
    <scope>NUCLEOTIDE SEQUENCE [LARGE SCALE GENOMIC DNA]</scope>
    <source>
        <strain evidence="9 10">237</strain>
    </source>
</reference>
<evidence type="ECO:0000313" key="10">
    <source>
        <dbReference type="Proteomes" id="UP000035860"/>
    </source>
</evidence>
<keyword evidence="6" id="KW-0229">DNA integration</keyword>
<keyword evidence="5" id="KW-0460">Magnesium</keyword>
<dbReference type="RefSeq" id="WP_197971993.1">
    <property type="nucleotide sequence ID" value="NZ_AOMT01000023.1"/>
</dbReference>
<dbReference type="InterPro" id="IPR036397">
    <property type="entry name" value="RNaseH_sf"/>
</dbReference>
<dbReference type="Proteomes" id="UP000035860">
    <property type="component" value="Unassembled WGS sequence"/>
</dbReference>
<accession>A0A066ULD3</accession>
<sequence>MNIHKNTRLLPFQRQAICDAYTKDKRTIVSLAEEYKVSRPMIYKVLKLARHRLLKPQSSTNNRFKQARFGVKRLAKVERSIQDKLKKQAKRYNKSYPGEMMYFDTKRLPLLKGQTTNGLREYLFVAIDDYSRELYAAIMPDKTAFSAAKFLTEHVVGPCPYVIDVAYSDNGTEYKGTKGHEFVKACYQNNINQKFTKVGRPQTNGKAERVIRTLMQMWHDKTEFNDSNHTKTRT</sequence>
<dbReference type="Gene3D" id="3.30.420.10">
    <property type="entry name" value="Ribonuclease H-like superfamily/Ribonuclease H"/>
    <property type="match status" value="1"/>
</dbReference>
<dbReference type="PROSITE" id="PS50994">
    <property type="entry name" value="INTEGRASE"/>
    <property type="match status" value="1"/>
</dbReference>
<dbReference type="InterPro" id="IPR001584">
    <property type="entry name" value="Integrase_cat-core"/>
</dbReference>
<evidence type="ECO:0000256" key="4">
    <source>
        <dbReference type="ARBA" id="ARBA00022801"/>
    </source>
</evidence>
<dbReference type="InterPro" id="IPR039537">
    <property type="entry name" value="Retrotran_Ty1/copia-like"/>
</dbReference>
<evidence type="ECO:0000256" key="7">
    <source>
        <dbReference type="ARBA" id="ARBA00023172"/>
    </source>
</evidence>
<protein>
    <submittedName>
        <fullName evidence="9">Integrase catalytic subunit</fullName>
    </submittedName>
</protein>
<dbReference type="GO" id="GO:0046872">
    <property type="term" value="F:metal ion binding"/>
    <property type="evidence" value="ECO:0007669"/>
    <property type="project" value="UniProtKB-KW"/>
</dbReference>
<dbReference type="GO" id="GO:0016787">
    <property type="term" value="F:hydrolase activity"/>
    <property type="evidence" value="ECO:0007669"/>
    <property type="project" value="UniProtKB-KW"/>
</dbReference>
<keyword evidence="3" id="KW-0255">Endonuclease</keyword>
<evidence type="ECO:0000256" key="6">
    <source>
        <dbReference type="ARBA" id="ARBA00022908"/>
    </source>
</evidence>
<dbReference type="PANTHER" id="PTHR42648:SF11">
    <property type="entry name" value="TRANSPOSON TY4-P GAG-POL POLYPROTEIN"/>
    <property type="match status" value="1"/>
</dbReference>
<dbReference type="GO" id="GO:0003676">
    <property type="term" value="F:nucleic acid binding"/>
    <property type="evidence" value="ECO:0007669"/>
    <property type="project" value="InterPro"/>
</dbReference>
<keyword evidence="2" id="KW-0479">Metal-binding</keyword>
<dbReference type="AlphaFoldDB" id="A0A066ULD3"/>
<evidence type="ECO:0000313" key="9">
    <source>
        <dbReference type="EMBL" id="KDN25028.1"/>
    </source>
</evidence>
<comment type="caution">
    <text evidence="9">The sequence shown here is derived from an EMBL/GenBank/DDBJ whole genome shotgun (WGS) entry which is preliminary data.</text>
</comment>
<gene>
    <name evidence="9" type="ORF">MBO_05812</name>
</gene>
<dbReference type="eggNOG" id="COG2801">
    <property type="taxonomic scope" value="Bacteria"/>
</dbReference>
<dbReference type="Pfam" id="PF00665">
    <property type="entry name" value="rve"/>
    <property type="match status" value="1"/>
</dbReference>
<keyword evidence="10" id="KW-1185">Reference proteome</keyword>
<dbReference type="EMBL" id="AOMT01000023">
    <property type="protein sequence ID" value="KDN25028.1"/>
    <property type="molecule type" value="Genomic_DNA"/>
</dbReference>
<evidence type="ECO:0000256" key="3">
    <source>
        <dbReference type="ARBA" id="ARBA00022759"/>
    </source>
</evidence>
<dbReference type="SUPFAM" id="SSF53098">
    <property type="entry name" value="Ribonuclease H-like"/>
    <property type="match status" value="1"/>
</dbReference>
<keyword evidence="1" id="KW-0540">Nuclease</keyword>
<keyword evidence="7" id="KW-0233">DNA recombination</keyword>
<evidence type="ECO:0000256" key="5">
    <source>
        <dbReference type="ARBA" id="ARBA00022842"/>
    </source>
</evidence>
<proteinExistence type="predicted"/>
<evidence type="ECO:0000256" key="2">
    <source>
        <dbReference type="ARBA" id="ARBA00022723"/>
    </source>
</evidence>
<feature type="domain" description="Integrase catalytic" evidence="8">
    <location>
        <begin position="93"/>
        <end position="234"/>
    </location>
</feature>
<dbReference type="PANTHER" id="PTHR42648">
    <property type="entry name" value="TRANSPOSASE, PUTATIVE-RELATED"/>
    <property type="match status" value="1"/>
</dbReference>
<organism evidence="9 10">
    <name type="scientific">Moraxella bovoculi 237</name>
    <dbReference type="NCBI Taxonomy" id="743974"/>
    <lineage>
        <taxon>Bacteria</taxon>
        <taxon>Pseudomonadati</taxon>
        <taxon>Pseudomonadota</taxon>
        <taxon>Gammaproteobacteria</taxon>
        <taxon>Moraxellales</taxon>
        <taxon>Moraxellaceae</taxon>
        <taxon>Moraxella</taxon>
    </lineage>
</organism>
<evidence type="ECO:0000256" key="1">
    <source>
        <dbReference type="ARBA" id="ARBA00022722"/>
    </source>
</evidence>
<name>A0A066ULD3_9GAMM</name>
<dbReference type="GO" id="GO:0004519">
    <property type="term" value="F:endonuclease activity"/>
    <property type="evidence" value="ECO:0007669"/>
    <property type="project" value="UniProtKB-KW"/>
</dbReference>
<dbReference type="GO" id="GO:0015074">
    <property type="term" value="P:DNA integration"/>
    <property type="evidence" value="ECO:0007669"/>
    <property type="project" value="UniProtKB-KW"/>
</dbReference>
<evidence type="ECO:0000259" key="8">
    <source>
        <dbReference type="PROSITE" id="PS50994"/>
    </source>
</evidence>
<dbReference type="GO" id="GO:0006310">
    <property type="term" value="P:DNA recombination"/>
    <property type="evidence" value="ECO:0007669"/>
    <property type="project" value="UniProtKB-KW"/>
</dbReference>
<dbReference type="InterPro" id="IPR012337">
    <property type="entry name" value="RNaseH-like_sf"/>
</dbReference>
<keyword evidence="4" id="KW-0378">Hydrolase</keyword>